<evidence type="ECO:0000313" key="2">
    <source>
        <dbReference type="EMBL" id="OXA53645.1"/>
    </source>
</evidence>
<keyword evidence="1" id="KW-1133">Transmembrane helix</keyword>
<proteinExistence type="predicted"/>
<reference evidence="2 3" key="1">
    <citation type="submission" date="2015-12" db="EMBL/GenBank/DDBJ databases">
        <title>The genome of Folsomia candida.</title>
        <authorList>
            <person name="Faddeeva A."/>
            <person name="Derks M.F."/>
            <person name="Anvar Y."/>
            <person name="Smit S."/>
            <person name="Van Straalen N."/>
            <person name="Roelofs D."/>
        </authorList>
    </citation>
    <scope>NUCLEOTIDE SEQUENCE [LARGE SCALE GENOMIC DNA]</scope>
    <source>
        <strain evidence="2 3">VU population</strain>
        <tissue evidence="2">Whole body</tissue>
    </source>
</reference>
<feature type="transmembrane region" description="Helical" evidence="1">
    <location>
        <begin position="26"/>
        <end position="54"/>
    </location>
</feature>
<dbReference type="EMBL" id="LNIX01000005">
    <property type="protein sequence ID" value="OXA53645.1"/>
    <property type="molecule type" value="Genomic_DNA"/>
</dbReference>
<dbReference type="Proteomes" id="UP000198287">
    <property type="component" value="Unassembled WGS sequence"/>
</dbReference>
<gene>
    <name evidence="2" type="ORF">Fcan01_10378</name>
</gene>
<evidence type="ECO:0000313" key="3">
    <source>
        <dbReference type="Proteomes" id="UP000198287"/>
    </source>
</evidence>
<sequence length="198" mass="22779">MVRIRMRESNFDGGYAFPETELSKKYILIGLILHSLIFTVIAIPFCAALIPIILDNMDPTYFLFRNVTFLSYHVKLLLRIFLIIIVVLQCTIAALGFAIILSNVLLLLVMSLENITPMNTSFYRKMEFAKFFIQYRQLQILNRIWNNVCYLTFSLGLFLPLVAVVLLGYTLIKLRSVIPFPLTFLVAGGYSSKIERFC</sequence>
<organism evidence="2 3">
    <name type="scientific">Folsomia candida</name>
    <name type="common">Springtail</name>
    <dbReference type="NCBI Taxonomy" id="158441"/>
    <lineage>
        <taxon>Eukaryota</taxon>
        <taxon>Metazoa</taxon>
        <taxon>Ecdysozoa</taxon>
        <taxon>Arthropoda</taxon>
        <taxon>Hexapoda</taxon>
        <taxon>Collembola</taxon>
        <taxon>Entomobryomorpha</taxon>
        <taxon>Isotomoidea</taxon>
        <taxon>Isotomidae</taxon>
        <taxon>Proisotominae</taxon>
        <taxon>Folsomia</taxon>
    </lineage>
</organism>
<comment type="caution">
    <text evidence="2">The sequence shown here is derived from an EMBL/GenBank/DDBJ whole genome shotgun (WGS) entry which is preliminary data.</text>
</comment>
<accession>A0A226E7R5</accession>
<protein>
    <submittedName>
        <fullName evidence="2">Uncharacterized protein</fullName>
    </submittedName>
</protein>
<keyword evidence="3" id="KW-1185">Reference proteome</keyword>
<feature type="transmembrane region" description="Helical" evidence="1">
    <location>
        <begin position="76"/>
        <end position="109"/>
    </location>
</feature>
<evidence type="ECO:0000256" key="1">
    <source>
        <dbReference type="SAM" id="Phobius"/>
    </source>
</evidence>
<feature type="transmembrane region" description="Helical" evidence="1">
    <location>
        <begin position="148"/>
        <end position="172"/>
    </location>
</feature>
<dbReference type="AlphaFoldDB" id="A0A226E7R5"/>
<name>A0A226E7R5_FOLCA</name>
<keyword evidence="1" id="KW-0472">Membrane</keyword>
<keyword evidence="1" id="KW-0812">Transmembrane</keyword>